<dbReference type="Proteomes" id="UP001516464">
    <property type="component" value="Unassembled WGS sequence"/>
</dbReference>
<evidence type="ECO:0000313" key="3">
    <source>
        <dbReference type="EMBL" id="KAF7680919.1"/>
    </source>
</evidence>
<organism evidence="3 4">
    <name type="scientific">Astathelohania contejeani</name>
    <dbReference type="NCBI Taxonomy" id="164912"/>
    <lineage>
        <taxon>Eukaryota</taxon>
        <taxon>Fungi</taxon>
        <taxon>Fungi incertae sedis</taxon>
        <taxon>Microsporidia</taxon>
        <taxon>Astathelohaniidae</taxon>
        <taxon>Astathelohania</taxon>
    </lineage>
</organism>
<name>A0ABQ7HVY0_9MICR</name>
<dbReference type="InterPro" id="IPR013087">
    <property type="entry name" value="Znf_C2H2_type"/>
</dbReference>
<sequence length="389" mass="46624">MKRWFVENGVGHNMPFLERSLKNNLSVTHKQHITVNECSSMYILGLIPINDQLVTTPPKMIIYGYSYLNGHRINNISSTCTLTPTTKGYQVDDILTLRHVCFSCYEETVFYILLIFNKQVKYYYCEFSCCRLLRSEKVNMYEVKLFTPEVFLEIKKEPSFQLDIKIINLKCKKENSLHYNWVKFEEEEKKDIICTIIYNEEYILNSFMCIFCFRKYDNQKELIFHINNIHANYKAISLNGKIKINLEIKKEESEIFFYIKSEKKRYLNTSNKNTRKTLTRTYYEPEIFESLNTKFRKNDWLNYILNRKLEEIVDIPEEKVEFMKRWNAFIRSKSEPPSRKTIIKYVEEFVENEPTGKATFDFLTLLYKKCILSITEIKNIIKCRMKINS</sequence>
<keyword evidence="1" id="KW-0862">Zinc</keyword>
<dbReference type="EMBL" id="SBIQ01000318">
    <property type="protein sequence ID" value="KAF7680919.1"/>
    <property type="molecule type" value="Genomic_DNA"/>
</dbReference>
<evidence type="ECO:0000256" key="1">
    <source>
        <dbReference type="PROSITE-ProRule" id="PRU00042"/>
    </source>
</evidence>
<comment type="caution">
    <text evidence="3">The sequence shown here is derived from an EMBL/GenBank/DDBJ whole genome shotgun (WGS) entry which is preliminary data.</text>
</comment>
<keyword evidence="4" id="KW-1185">Reference proteome</keyword>
<evidence type="ECO:0000259" key="2">
    <source>
        <dbReference type="PROSITE" id="PS50157"/>
    </source>
</evidence>
<accession>A0ABQ7HVY0</accession>
<dbReference type="PROSITE" id="PS00028">
    <property type="entry name" value="ZINC_FINGER_C2H2_1"/>
    <property type="match status" value="1"/>
</dbReference>
<protein>
    <recommendedName>
        <fullName evidence="2">C2H2-type domain-containing protein</fullName>
    </recommendedName>
</protein>
<reference evidence="3 4" key="1">
    <citation type="submission" date="2019-01" db="EMBL/GenBank/DDBJ databases">
        <title>Genomes sequencing and comparative genomics of infectious freshwater microsporidia, Cucumispora dikerogammari and Thelohania contejeani.</title>
        <authorList>
            <person name="Cormier A."/>
            <person name="Giraud I."/>
            <person name="Wattier R."/>
            <person name="Teixeira M."/>
            <person name="Grandjean F."/>
            <person name="Rigaud T."/>
            <person name="Cordaux R."/>
        </authorList>
    </citation>
    <scope>NUCLEOTIDE SEQUENCE [LARGE SCALE GENOMIC DNA]</scope>
    <source>
        <strain evidence="3">T1</strain>
        <tissue evidence="3">Spores</tissue>
    </source>
</reference>
<feature type="domain" description="C2H2-type" evidence="2">
    <location>
        <begin position="207"/>
        <end position="235"/>
    </location>
</feature>
<proteinExistence type="predicted"/>
<keyword evidence="1" id="KW-0863">Zinc-finger</keyword>
<keyword evidence="1" id="KW-0479">Metal-binding</keyword>
<gene>
    <name evidence="3" type="ORF">TCON_2463</name>
</gene>
<dbReference type="PROSITE" id="PS50157">
    <property type="entry name" value="ZINC_FINGER_C2H2_2"/>
    <property type="match status" value="1"/>
</dbReference>
<evidence type="ECO:0000313" key="4">
    <source>
        <dbReference type="Proteomes" id="UP001516464"/>
    </source>
</evidence>